<keyword evidence="2" id="KW-1185">Reference proteome</keyword>
<comment type="caution">
    <text evidence="1">The sequence shown here is derived from an EMBL/GenBank/DDBJ whole genome shotgun (WGS) entry which is preliminary data.</text>
</comment>
<dbReference type="InterPro" id="IPR025427">
    <property type="entry name" value="DUF4160"/>
</dbReference>
<dbReference type="EMBL" id="JAPMXC010000014">
    <property type="protein sequence ID" value="MCY0389887.1"/>
    <property type="molecule type" value="Genomic_DNA"/>
</dbReference>
<dbReference type="RefSeq" id="WP_267849840.1">
    <property type="nucleotide sequence ID" value="NZ_JAPMXC010000014.1"/>
</dbReference>
<protein>
    <submittedName>
        <fullName evidence="1">DUF4160 domain-containing protein</fullName>
    </submittedName>
</protein>
<proteinExistence type="predicted"/>
<reference evidence="1" key="1">
    <citation type="submission" date="2022-11" db="EMBL/GenBank/DDBJ databases">
        <title>Robbsia betulipollinis sp. nov., isolated from pollen of birch (Betula pendula).</title>
        <authorList>
            <person name="Shi H."/>
            <person name="Ambika Manirajan B."/>
            <person name="Ratering S."/>
            <person name="Geissler-Plaum R."/>
            <person name="Schnell S."/>
        </authorList>
    </citation>
    <scope>NUCLEOTIDE SEQUENCE</scope>
    <source>
        <strain evidence="1">Bb-Pol-6</strain>
    </source>
</reference>
<evidence type="ECO:0000313" key="2">
    <source>
        <dbReference type="Proteomes" id="UP001082899"/>
    </source>
</evidence>
<name>A0ABT3ZTV6_9BURK</name>
<gene>
    <name evidence="1" type="ORF">OVY01_22365</name>
</gene>
<accession>A0ABT3ZTV6</accession>
<evidence type="ECO:0000313" key="1">
    <source>
        <dbReference type="EMBL" id="MCY0389887.1"/>
    </source>
</evidence>
<dbReference type="Pfam" id="PF13711">
    <property type="entry name" value="DUF4160"/>
    <property type="match status" value="1"/>
</dbReference>
<sequence>MPTISVFYGIMVQMFFNDHAPGHFHVKYAEHKAVIEIQSLEVIQGKLPRRALALVLEWAQVHRAELLDDWELCRQMQHPKPIQPLE</sequence>
<dbReference type="Proteomes" id="UP001082899">
    <property type="component" value="Unassembled WGS sequence"/>
</dbReference>
<organism evidence="1 2">
    <name type="scientific">Robbsia betulipollinis</name>
    <dbReference type="NCBI Taxonomy" id="2981849"/>
    <lineage>
        <taxon>Bacteria</taxon>
        <taxon>Pseudomonadati</taxon>
        <taxon>Pseudomonadota</taxon>
        <taxon>Betaproteobacteria</taxon>
        <taxon>Burkholderiales</taxon>
        <taxon>Burkholderiaceae</taxon>
        <taxon>Robbsia</taxon>
    </lineage>
</organism>